<sequence>MRAIKDRRSWRHSMNVIGIFDGIRFPDLKGVNDEDILQLTQIHMMNCIAVTVPLSVTQVVVKEQFQVP</sequence>
<proteinExistence type="predicted"/>
<organism evidence="1 2">
    <name type="scientific">Salix dunnii</name>
    <dbReference type="NCBI Taxonomy" id="1413687"/>
    <lineage>
        <taxon>Eukaryota</taxon>
        <taxon>Viridiplantae</taxon>
        <taxon>Streptophyta</taxon>
        <taxon>Embryophyta</taxon>
        <taxon>Tracheophyta</taxon>
        <taxon>Spermatophyta</taxon>
        <taxon>Magnoliopsida</taxon>
        <taxon>eudicotyledons</taxon>
        <taxon>Gunneridae</taxon>
        <taxon>Pentapetalae</taxon>
        <taxon>rosids</taxon>
        <taxon>fabids</taxon>
        <taxon>Malpighiales</taxon>
        <taxon>Salicaceae</taxon>
        <taxon>Saliceae</taxon>
        <taxon>Salix</taxon>
    </lineage>
</organism>
<gene>
    <name evidence="1" type="ORF">SADUNF_Sadunf02G0028500</name>
</gene>
<reference evidence="1 2" key="1">
    <citation type="submission" date="2020-10" db="EMBL/GenBank/DDBJ databases">
        <title>Plant Genome Project.</title>
        <authorList>
            <person name="Zhang R.-G."/>
        </authorList>
    </citation>
    <scope>NUCLEOTIDE SEQUENCE [LARGE SCALE GENOMIC DNA]</scope>
    <source>
        <strain evidence="1">FAFU-HL-1</strain>
        <tissue evidence="1">Leaf</tissue>
    </source>
</reference>
<name>A0A835N5T7_9ROSI</name>
<dbReference type="AlphaFoldDB" id="A0A835N5T7"/>
<dbReference type="Proteomes" id="UP000657918">
    <property type="component" value="Unassembled WGS sequence"/>
</dbReference>
<comment type="caution">
    <text evidence="1">The sequence shown here is derived from an EMBL/GenBank/DDBJ whole genome shotgun (WGS) entry which is preliminary data.</text>
</comment>
<evidence type="ECO:0000313" key="2">
    <source>
        <dbReference type="Proteomes" id="UP000657918"/>
    </source>
</evidence>
<accession>A0A835N5T7</accession>
<evidence type="ECO:0000313" key="1">
    <source>
        <dbReference type="EMBL" id="KAF9686810.1"/>
    </source>
</evidence>
<protein>
    <submittedName>
        <fullName evidence="1">Uncharacterized protein</fullName>
    </submittedName>
</protein>
<keyword evidence="2" id="KW-1185">Reference proteome</keyword>
<dbReference type="EMBL" id="JADGMS010000002">
    <property type="protein sequence ID" value="KAF9686810.1"/>
    <property type="molecule type" value="Genomic_DNA"/>
</dbReference>